<feature type="signal peptide" evidence="2">
    <location>
        <begin position="1"/>
        <end position="21"/>
    </location>
</feature>
<proteinExistence type="predicted"/>
<evidence type="ECO:0000313" key="5">
    <source>
        <dbReference type="Proteomes" id="UP000823635"/>
    </source>
</evidence>
<dbReference type="InterPro" id="IPR032627">
    <property type="entry name" value="DUF4876"/>
</dbReference>
<dbReference type="InterPro" id="IPR013783">
    <property type="entry name" value="Ig-like_fold"/>
</dbReference>
<reference evidence="4" key="1">
    <citation type="submission" date="2020-10" db="EMBL/GenBank/DDBJ databases">
        <authorList>
            <person name="Gilroy R."/>
        </authorList>
    </citation>
    <scope>NUCLEOTIDE SEQUENCE</scope>
    <source>
        <strain evidence="4">15467</strain>
    </source>
</reference>
<evidence type="ECO:0000313" key="4">
    <source>
        <dbReference type="EMBL" id="MBO8429061.1"/>
    </source>
</evidence>
<comment type="caution">
    <text evidence="4">The sequence shown here is derived from an EMBL/GenBank/DDBJ whole genome shotgun (WGS) entry which is preliminary data.</text>
</comment>
<dbReference type="Pfam" id="PF13004">
    <property type="entry name" value="BACON"/>
    <property type="match status" value="2"/>
</dbReference>
<evidence type="ECO:0000256" key="1">
    <source>
        <dbReference type="SAM" id="MobiDB-lite"/>
    </source>
</evidence>
<sequence>MKNLKRILLPAILTIGMAACSESDGPVTLSENEVNIDMNGGTGTFTVEAPGDWYIETDGQTWYTVSPMQGSGTTEVTVTITSSEEVAPRAAVITVYGSGSSVATVAITQTGTENPENPANQTFSIRAAGETREIVLPENDGYEVVIPDGAGWISVAEKKEFSIVLGISENTGTDQYRSAEVTVNNSDGSLLATLDITQSWRNVEPGELLFEEIFITSNLIAETGKVDTRNMEQYFKLTNNTDQTLDIGGIAIAESEITSKNQAMMNIVWNPDRRNEVAAIGCMYVIPKESGKHLLEPGESVLIANNAQNYRSSNPTSFDLTGADFEWYNESTVTSMMDVDNPDVPNLEVWISGSMTIFILNSQMNSGYVLASVPSGMTAEQFASSEDYLWSGDRQWQNTAGRDFSAKFNYDAIPNDWIIDAVVVSTQEEYVYNPFCDALDAGFTYCATNGDDTGRYGKSMQRKKNSDGTLVDTNNSTNDFNHAVTASLAN</sequence>
<accession>A0A9D9DME7</accession>
<dbReference type="InterPro" id="IPR024361">
    <property type="entry name" value="BACON"/>
</dbReference>
<dbReference type="EMBL" id="JADINB010000085">
    <property type="protein sequence ID" value="MBO8429061.1"/>
    <property type="molecule type" value="Genomic_DNA"/>
</dbReference>
<dbReference type="Gene3D" id="2.60.40.10">
    <property type="entry name" value="Immunoglobulins"/>
    <property type="match status" value="2"/>
</dbReference>
<dbReference type="PROSITE" id="PS51257">
    <property type="entry name" value="PROKAR_LIPOPROTEIN"/>
    <property type="match status" value="1"/>
</dbReference>
<dbReference type="Pfam" id="PF16215">
    <property type="entry name" value="DUF4876"/>
    <property type="match status" value="1"/>
</dbReference>
<organism evidence="4 5">
    <name type="scientific">Candidatus Egerieousia excrementavium</name>
    <dbReference type="NCBI Taxonomy" id="2840778"/>
    <lineage>
        <taxon>Bacteria</taxon>
        <taxon>Pseudomonadati</taxon>
        <taxon>Bacteroidota</taxon>
        <taxon>Bacteroidia</taxon>
        <taxon>Bacteroidales</taxon>
        <taxon>Candidatus Egerieousia</taxon>
    </lineage>
</organism>
<keyword evidence="2" id="KW-0732">Signal</keyword>
<evidence type="ECO:0000259" key="3">
    <source>
        <dbReference type="Pfam" id="PF13004"/>
    </source>
</evidence>
<dbReference type="Proteomes" id="UP000823635">
    <property type="component" value="Unassembled WGS sequence"/>
</dbReference>
<protein>
    <submittedName>
        <fullName evidence="4">DUF4876 domain-containing protein</fullName>
    </submittedName>
</protein>
<dbReference type="CDD" id="cd14948">
    <property type="entry name" value="BACON"/>
    <property type="match status" value="1"/>
</dbReference>
<gene>
    <name evidence="4" type="ORF">IAC68_03890</name>
</gene>
<feature type="domain" description="BACON" evidence="3">
    <location>
        <begin position="145"/>
        <end position="198"/>
    </location>
</feature>
<name>A0A9D9DME7_9BACT</name>
<dbReference type="AlphaFoldDB" id="A0A9D9DME7"/>
<feature type="domain" description="BACON" evidence="3">
    <location>
        <begin position="53"/>
        <end position="109"/>
    </location>
</feature>
<evidence type="ECO:0000256" key="2">
    <source>
        <dbReference type="SAM" id="SignalP"/>
    </source>
</evidence>
<feature type="chain" id="PRO_5039172319" evidence="2">
    <location>
        <begin position="22"/>
        <end position="490"/>
    </location>
</feature>
<feature type="region of interest" description="Disordered" evidence="1">
    <location>
        <begin position="456"/>
        <end position="475"/>
    </location>
</feature>
<reference evidence="4" key="2">
    <citation type="journal article" date="2021" name="PeerJ">
        <title>Extensive microbial diversity within the chicken gut microbiome revealed by metagenomics and culture.</title>
        <authorList>
            <person name="Gilroy R."/>
            <person name="Ravi A."/>
            <person name="Getino M."/>
            <person name="Pursley I."/>
            <person name="Horton D.L."/>
            <person name="Alikhan N.F."/>
            <person name="Baker D."/>
            <person name="Gharbi K."/>
            <person name="Hall N."/>
            <person name="Watson M."/>
            <person name="Adriaenssens E.M."/>
            <person name="Foster-Nyarko E."/>
            <person name="Jarju S."/>
            <person name="Secka A."/>
            <person name="Antonio M."/>
            <person name="Oren A."/>
            <person name="Chaudhuri R.R."/>
            <person name="La Ragione R."/>
            <person name="Hildebrand F."/>
            <person name="Pallen M.J."/>
        </authorList>
    </citation>
    <scope>NUCLEOTIDE SEQUENCE</scope>
    <source>
        <strain evidence="4">15467</strain>
    </source>
</reference>